<dbReference type="PANTHER" id="PTHR31941">
    <property type="entry name" value="CYTOSKELETAL SIGNALING PROTEIN SLM1"/>
    <property type="match status" value="1"/>
</dbReference>
<feature type="compositionally biased region" description="Polar residues" evidence="2">
    <location>
        <begin position="1"/>
        <end position="13"/>
    </location>
</feature>
<feature type="region of interest" description="Disordered" evidence="2">
    <location>
        <begin position="39"/>
        <end position="78"/>
    </location>
</feature>
<dbReference type="OrthoDB" id="5598057at2759"/>
<feature type="domain" description="SLM1/RGC1-like BAR-like" evidence="3">
    <location>
        <begin position="157"/>
        <end position="256"/>
    </location>
</feature>
<sequence length="270" mass="30774">MIKSWQFRNNAVQPSSPSTTPSTFKHLIPSISLLSFPISTTTSTTTNNNSKPNDSIEDDPSPPPPPPPPLLDCNDGDLIKDTHSECPRAIRPVQILTERLEGWQLLVKQLYDYFGQLAATESQVAKAYERMNHFEQPNNENSNDRSTFLGSHLTCMHGIRQICMAWETHHVDTAKGHAMLSNYLDMHVIPTLATMKRELKSMIRSVHTDDRLCLSTLAKMRKEARKKLQRLERQLSFFEQYPQHGHAKQDPWLVNAGKCTIMIIIDLFLI</sequence>
<dbReference type="InterPro" id="IPR027267">
    <property type="entry name" value="AH/BAR_dom_sf"/>
</dbReference>
<feature type="region of interest" description="Disordered" evidence="2">
    <location>
        <begin position="1"/>
        <end position="23"/>
    </location>
</feature>
<dbReference type="Gene3D" id="1.20.1270.60">
    <property type="entry name" value="Arfaptin homology (AH) domain/BAR domain"/>
    <property type="match status" value="1"/>
</dbReference>
<proteinExistence type="predicted"/>
<protein>
    <recommendedName>
        <fullName evidence="3">SLM1/RGC1-like BAR-like domain-containing protein</fullName>
    </recommendedName>
</protein>
<accession>A0A068RIZ3</accession>
<name>A0A068RIZ3_9FUNG</name>
<keyword evidence="1" id="KW-0175">Coiled coil</keyword>
<comment type="caution">
    <text evidence="4">The sequence shown here is derived from an EMBL/GenBank/DDBJ whole genome shotgun (WGS) entry which is preliminary data.</text>
</comment>
<dbReference type="STRING" id="1263082.A0A068RIZ3"/>
<dbReference type="Proteomes" id="UP000027586">
    <property type="component" value="Unassembled WGS sequence"/>
</dbReference>
<evidence type="ECO:0000259" key="3">
    <source>
        <dbReference type="Pfam" id="PF20400"/>
    </source>
</evidence>
<evidence type="ECO:0000256" key="2">
    <source>
        <dbReference type="SAM" id="MobiDB-lite"/>
    </source>
</evidence>
<feature type="compositionally biased region" description="Low complexity" evidence="2">
    <location>
        <begin position="39"/>
        <end position="52"/>
    </location>
</feature>
<evidence type="ECO:0000256" key="1">
    <source>
        <dbReference type="SAM" id="Coils"/>
    </source>
</evidence>
<keyword evidence="5" id="KW-1185">Reference proteome</keyword>
<dbReference type="EMBL" id="CBTN010000004">
    <property type="protein sequence ID" value="CDH49690.1"/>
    <property type="molecule type" value="Genomic_DNA"/>
</dbReference>
<dbReference type="InterPro" id="IPR046868">
    <property type="entry name" value="BAR_4"/>
</dbReference>
<feature type="coiled-coil region" evidence="1">
    <location>
        <begin position="214"/>
        <end position="241"/>
    </location>
</feature>
<feature type="compositionally biased region" description="Low complexity" evidence="2">
    <location>
        <begin position="14"/>
        <end position="23"/>
    </location>
</feature>
<dbReference type="PANTHER" id="PTHR31941:SF1">
    <property type="entry name" value="CYTOSKELETAL SIGNALING PROTEIN SLM1"/>
    <property type="match status" value="1"/>
</dbReference>
<feature type="compositionally biased region" description="Pro residues" evidence="2">
    <location>
        <begin position="61"/>
        <end position="70"/>
    </location>
</feature>
<gene>
    <name evidence="4" type="ORF">LCOR_01426.1</name>
</gene>
<evidence type="ECO:0000313" key="5">
    <source>
        <dbReference type="Proteomes" id="UP000027586"/>
    </source>
</evidence>
<organism evidence="4 5">
    <name type="scientific">Lichtheimia corymbifera JMRC:FSU:9682</name>
    <dbReference type="NCBI Taxonomy" id="1263082"/>
    <lineage>
        <taxon>Eukaryota</taxon>
        <taxon>Fungi</taxon>
        <taxon>Fungi incertae sedis</taxon>
        <taxon>Mucoromycota</taxon>
        <taxon>Mucoromycotina</taxon>
        <taxon>Mucoromycetes</taxon>
        <taxon>Mucorales</taxon>
        <taxon>Lichtheimiaceae</taxon>
        <taxon>Lichtheimia</taxon>
    </lineage>
</organism>
<dbReference type="VEuPathDB" id="FungiDB:LCOR_01426.1"/>
<dbReference type="Pfam" id="PF20400">
    <property type="entry name" value="BAR_4"/>
    <property type="match status" value="1"/>
</dbReference>
<dbReference type="AlphaFoldDB" id="A0A068RIZ3"/>
<reference evidence="4" key="1">
    <citation type="submission" date="2013-08" db="EMBL/GenBank/DDBJ databases">
        <title>Gene expansion shapes genome architecture in the human pathogen Lichtheimia corymbifera: an evolutionary genomics analysis in the ancient terrestrial Mucorales (Mucoromycotina).</title>
        <authorList>
            <person name="Schwartze V.U."/>
            <person name="Winter S."/>
            <person name="Shelest E."/>
            <person name="Marcet-Houben M."/>
            <person name="Horn F."/>
            <person name="Wehner S."/>
            <person name="Hoffmann K."/>
            <person name="Riege K."/>
            <person name="Sammeth M."/>
            <person name="Nowrousian M."/>
            <person name="Valiante V."/>
            <person name="Linde J."/>
            <person name="Jacobsen I.D."/>
            <person name="Marz M."/>
            <person name="Brakhage A.A."/>
            <person name="Gabaldon T."/>
            <person name="Bocker S."/>
            <person name="Voigt K."/>
        </authorList>
    </citation>
    <scope>NUCLEOTIDE SEQUENCE [LARGE SCALE GENOMIC DNA]</scope>
    <source>
        <strain evidence="4">FSU 9682</strain>
    </source>
</reference>
<evidence type="ECO:0000313" key="4">
    <source>
        <dbReference type="EMBL" id="CDH49690.1"/>
    </source>
</evidence>